<evidence type="ECO:0000313" key="3">
    <source>
        <dbReference type="Proteomes" id="UP000823775"/>
    </source>
</evidence>
<reference evidence="2 3" key="1">
    <citation type="journal article" date="2021" name="BMC Genomics">
        <title>Datura genome reveals duplications of psychoactive alkaloid biosynthetic genes and high mutation rate following tissue culture.</title>
        <authorList>
            <person name="Rajewski A."/>
            <person name="Carter-House D."/>
            <person name="Stajich J."/>
            <person name="Litt A."/>
        </authorList>
    </citation>
    <scope>NUCLEOTIDE SEQUENCE [LARGE SCALE GENOMIC DNA]</scope>
    <source>
        <strain evidence="2">AR-01</strain>
    </source>
</reference>
<sequence>MAKRNSPYFLIFFLFIALNFIYSIATDHNSDDANTAKWLPIWPFIPPTPHSSTGHFPKFPFTRSIFPWPWVSPPYSPNTEKSSGDISPENSQNMLGKKSCSSIIDRCIICVGGRCSISYDCCEVVTEFGHEECNKLYEYAMIKNMCAISPLAAPPPTA</sequence>
<organism evidence="2 3">
    <name type="scientific">Datura stramonium</name>
    <name type="common">Jimsonweed</name>
    <name type="synonym">Common thornapple</name>
    <dbReference type="NCBI Taxonomy" id="4076"/>
    <lineage>
        <taxon>Eukaryota</taxon>
        <taxon>Viridiplantae</taxon>
        <taxon>Streptophyta</taxon>
        <taxon>Embryophyta</taxon>
        <taxon>Tracheophyta</taxon>
        <taxon>Spermatophyta</taxon>
        <taxon>Magnoliopsida</taxon>
        <taxon>eudicotyledons</taxon>
        <taxon>Gunneridae</taxon>
        <taxon>Pentapetalae</taxon>
        <taxon>asterids</taxon>
        <taxon>lamiids</taxon>
        <taxon>Solanales</taxon>
        <taxon>Solanaceae</taxon>
        <taxon>Solanoideae</taxon>
        <taxon>Datureae</taxon>
        <taxon>Datura</taxon>
    </lineage>
</organism>
<protein>
    <submittedName>
        <fullName evidence="2">Uncharacterized protein</fullName>
    </submittedName>
</protein>
<evidence type="ECO:0000313" key="2">
    <source>
        <dbReference type="EMBL" id="MCD7452390.1"/>
    </source>
</evidence>
<accession>A0ABS8S2B1</accession>
<feature type="transmembrane region" description="Helical" evidence="1">
    <location>
        <begin position="7"/>
        <end position="25"/>
    </location>
</feature>
<keyword evidence="3" id="KW-1185">Reference proteome</keyword>
<keyword evidence="1" id="KW-1133">Transmembrane helix</keyword>
<dbReference type="EMBL" id="JACEIK010000206">
    <property type="protein sequence ID" value="MCD7452390.1"/>
    <property type="molecule type" value="Genomic_DNA"/>
</dbReference>
<keyword evidence="1" id="KW-0472">Membrane</keyword>
<evidence type="ECO:0000256" key="1">
    <source>
        <dbReference type="SAM" id="Phobius"/>
    </source>
</evidence>
<name>A0ABS8S2B1_DATST</name>
<dbReference type="Proteomes" id="UP000823775">
    <property type="component" value="Unassembled WGS sequence"/>
</dbReference>
<keyword evidence="1" id="KW-0812">Transmembrane</keyword>
<comment type="caution">
    <text evidence="2">The sequence shown here is derived from an EMBL/GenBank/DDBJ whole genome shotgun (WGS) entry which is preliminary data.</text>
</comment>
<gene>
    <name evidence="2" type="ORF">HAX54_016375</name>
</gene>
<proteinExistence type="predicted"/>